<dbReference type="EMBL" id="MTQA01000287">
    <property type="protein sequence ID" value="PNP61683.1"/>
    <property type="molecule type" value="Genomic_DNA"/>
</dbReference>
<dbReference type="AlphaFoldDB" id="A0A2K0UV71"/>
<keyword evidence="3" id="KW-0805">Transcription regulation</keyword>
<evidence type="ECO:0000256" key="1">
    <source>
        <dbReference type="ARBA" id="ARBA00022723"/>
    </source>
</evidence>
<comment type="caution">
    <text evidence="9">The sequence shown here is derived from an EMBL/GenBank/DDBJ whole genome shotgun (WGS) entry which is preliminary data.</text>
</comment>
<evidence type="ECO:0000256" key="3">
    <source>
        <dbReference type="ARBA" id="ARBA00023015"/>
    </source>
</evidence>
<dbReference type="GO" id="GO:0003677">
    <property type="term" value="F:DNA binding"/>
    <property type="evidence" value="ECO:0007669"/>
    <property type="project" value="UniProtKB-KW"/>
</dbReference>
<keyword evidence="6" id="KW-0539">Nucleus</keyword>
<dbReference type="Pfam" id="PF00172">
    <property type="entry name" value="Zn_clus"/>
    <property type="match status" value="1"/>
</dbReference>
<dbReference type="CDD" id="cd00067">
    <property type="entry name" value="GAL4"/>
    <property type="match status" value="1"/>
</dbReference>
<evidence type="ECO:0000256" key="5">
    <source>
        <dbReference type="ARBA" id="ARBA00023163"/>
    </source>
</evidence>
<feature type="compositionally biased region" description="Low complexity" evidence="7">
    <location>
        <begin position="71"/>
        <end position="85"/>
    </location>
</feature>
<dbReference type="GO" id="GO:0008270">
    <property type="term" value="F:zinc ion binding"/>
    <property type="evidence" value="ECO:0007669"/>
    <property type="project" value="InterPro"/>
</dbReference>
<accession>A0A2K0UV71</accession>
<dbReference type="InterPro" id="IPR007219">
    <property type="entry name" value="XnlR_reg_dom"/>
</dbReference>
<evidence type="ECO:0000259" key="8">
    <source>
        <dbReference type="PROSITE" id="PS50048"/>
    </source>
</evidence>
<name>A0A2K0UV71_GIBNY</name>
<feature type="region of interest" description="Disordered" evidence="7">
    <location>
        <begin position="612"/>
        <end position="636"/>
    </location>
</feature>
<organism evidence="9 10">
    <name type="scientific">Gibberella nygamai</name>
    <name type="common">Bean root rot disease fungus</name>
    <name type="synonym">Fusarium nygamai</name>
    <dbReference type="NCBI Taxonomy" id="42673"/>
    <lineage>
        <taxon>Eukaryota</taxon>
        <taxon>Fungi</taxon>
        <taxon>Dikarya</taxon>
        <taxon>Ascomycota</taxon>
        <taxon>Pezizomycotina</taxon>
        <taxon>Sordariomycetes</taxon>
        <taxon>Hypocreomycetidae</taxon>
        <taxon>Hypocreales</taxon>
        <taxon>Nectriaceae</taxon>
        <taxon>Fusarium</taxon>
        <taxon>Fusarium fujikuroi species complex</taxon>
    </lineage>
</organism>
<keyword evidence="5" id="KW-0804">Transcription</keyword>
<feature type="compositionally biased region" description="Polar residues" evidence="7">
    <location>
        <begin position="121"/>
        <end position="136"/>
    </location>
</feature>
<feature type="region of interest" description="Disordered" evidence="7">
    <location>
        <begin position="1"/>
        <end position="22"/>
    </location>
</feature>
<keyword evidence="10" id="KW-1185">Reference proteome</keyword>
<dbReference type="Gene3D" id="4.10.240.10">
    <property type="entry name" value="Zn(2)-C6 fungal-type DNA-binding domain"/>
    <property type="match status" value="1"/>
</dbReference>
<dbReference type="SMART" id="SM00066">
    <property type="entry name" value="GAL4"/>
    <property type="match status" value="1"/>
</dbReference>
<evidence type="ECO:0000256" key="4">
    <source>
        <dbReference type="ARBA" id="ARBA00023125"/>
    </source>
</evidence>
<evidence type="ECO:0000256" key="6">
    <source>
        <dbReference type="ARBA" id="ARBA00023242"/>
    </source>
</evidence>
<dbReference type="CDD" id="cd12148">
    <property type="entry name" value="fungal_TF_MHR"/>
    <property type="match status" value="1"/>
</dbReference>
<keyword evidence="4" id="KW-0238">DNA-binding</keyword>
<dbReference type="SUPFAM" id="SSF57701">
    <property type="entry name" value="Zn2/Cys6 DNA-binding domain"/>
    <property type="match status" value="1"/>
</dbReference>
<keyword evidence="2" id="KW-0862">Zinc</keyword>
<protein>
    <recommendedName>
        <fullName evidence="8">Zn(2)-C6 fungal-type domain-containing protein</fullName>
    </recommendedName>
</protein>
<gene>
    <name evidence="9" type="ORF">FNYG_13572</name>
</gene>
<dbReference type="Pfam" id="PF04082">
    <property type="entry name" value="Fungal_trans"/>
    <property type="match status" value="1"/>
</dbReference>
<feature type="compositionally biased region" description="Polar residues" evidence="7">
    <location>
        <begin position="612"/>
        <end position="628"/>
    </location>
</feature>
<dbReference type="PANTHER" id="PTHR47171:SF1">
    <property type="entry name" value="ZN(II)2CYS6 TRANSCRIPTION FACTOR (EUROFUNG)"/>
    <property type="match status" value="1"/>
</dbReference>
<dbReference type="GO" id="GO:0000981">
    <property type="term" value="F:DNA-binding transcription factor activity, RNA polymerase II-specific"/>
    <property type="evidence" value="ECO:0007669"/>
    <property type="project" value="InterPro"/>
</dbReference>
<feature type="domain" description="Zn(2)-C6 fungal-type" evidence="8">
    <location>
        <begin position="25"/>
        <end position="56"/>
    </location>
</feature>
<dbReference type="InterPro" id="IPR036864">
    <property type="entry name" value="Zn2-C6_fun-type_DNA-bd_sf"/>
</dbReference>
<feature type="region of interest" description="Disordered" evidence="7">
    <location>
        <begin position="119"/>
        <end position="171"/>
    </location>
</feature>
<dbReference type="PROSITE" id="PS50048">
    <property type="entry name" value="ZN2_CY6_FUNGAL_2"/>
    <property type="match status" value="1"/>
</dbReference>
<dbReference type="STRING" id="42673.A0A2K0UV71"/>
<dbReference type="SMART" id="SM00906">
    <property type="entry name" value="Fungal_trans"/>
    <property type="match status" value="1"/>
</dbReference>
<dbReference type="PANTHER" id="PTHR47171">
    <property type="entry name" value="FARA-RELATED"/>
    <property type="match status" value="1"/>
</dbReference>
<dbReference type="InterPro" id="IPR001138">
    <property type="entry name" value="Zn2Cys6_DnaBD"/>
</dbReference>
<sequence>MPPRRPTDSGPATSGTSKRARAKHACRECNARRVKCNVMQCNPCSNCEAAGTQCEVLPSRRGRYNRIPKRQAQSDASAPTAASPSVQGGETISVSLPSASVAQNITPDAAPEQNEGELITGASTTSPSQGTSTNAPATLFYGESNPLTLIPGSVRQGQQPSSRESHPQQKAQLHFPIHDTPQSASEHDHPANIDHLSAAASRYLQDEGALTLPDMQACMSTLQAYFTWFHPCFPILDRVEFSRRLAASQASYLLLQCMLFIGASYCDDATITSMGFSNRAEAKSLLYTRARLLFHADWEKDRLTLIQSLFLLSFWRGGPSDVRDVRYWLGVVIGVAESHGLHRSTRFATSDPSNARIRKRIWWSIYARERQSAASLGLPSRIRDDDCDVEPLAVSDLETEVTSPGDSPFGSCKPEHVKYAINMVNLAQILGRVVDLHFAPGRQASTPEQIRAVDDALQAWKEGLPEEMNRGVEDGTASVWGYLLHQAYNHLRILTHRHNFIKQDGSGNSGQIVVAAATKISRIAEDMLAQGTLRYGQMHTVTSLFAALCIHTISIKQKEQDVSRRIAENRAQMCLLGLQEIQKYWRINNNVLDLFLQYLDVSIAQRLHGSSGTLSTANPSSGHLASGQQPGGDIDDNHAGGGLLSGFLSPQTQLQTSAFEDQFLNLLYWPCEGDEATLNLESVLQTDHPVPLPGFNTLGRSL</sequence>
<evidence type="ECO:0000256" key="7">
    <source>
        <dbReference type="SAM" id="MobiDB-lite"/>
    </source>
</evidence>
<dbReference type="OrthoDB" id="5121955at2759"/>
<proteinExistence type="predicted"/>
<dbReference type="Proteomes" id="UP000236664">
    <property type="component" value="Unassembled WGS sequence"/>
</dbReference>
<dbReference type="GO" id="GO:0006351">
    <property type="term" value="P:DNA-templated transcription"/>
    <property type="evidence" value="ECO:0007669"/>
    <property type="project" value="InterPro"/>
</dbReference>
<evidence type="ECO:0000313" key="10">
    <source>
        <dbReference type="Proteomes" id="UP000236664"/>
    </source>
</evidence>
<dbReference type="InterPro" id="IPR052073">
    <property type="entry name" value="Amide_Lactam_Regulators"/>
</dbReference>
<feature type="region of interest" description="Disordered" evidence="7">
    <location>
        <begin position="69"/>
        <end position="91"/>
    </location>
</feature>
<keyword evidence="1" id="KW-0479">Metal-binding</keyword>
<evidence type="ECO:0000256" key="2">
    <source>
        <dbReference type="ARBA" id="ARBA00022833"/>
    </source>
</evidence>
<evidence type="ECO:0000313" key="9">
    <source>
        <dbReference type="EMBL" id="PNP61683.1"/>
    </source>
</evidence>
<reference evidence="9 10" key="1">
    <citation type="submission" date="2017-06" db="EMBL/GenBank/DDBJ databases">
        <title>Genome of Fusarium nygamai isolate CS10214.</title>
        <authorList>
            <person name="Gardiner D.M."/>
            <person name="Obanor F."/>
            <person name="Kazan K."/>
        </authorList>
    </citation>
    <scope>NUCLEOTIDE SEQUENCE [LARGE SCALE GENOMIC DNA]</scope>
    <source>
        <strain evidence="9 10">CS10214</strain>
    </source>
</reference>